<dbReference type="OMA" id="WRSKDST"/>
<evidence type="ECO:0000313" key="4">
    <source>
        <dbReference type="Proteomes" id="UP000824469"/>
    </source>
</evidence>
<feature type="region of interest" description="Disordered" evidence="1">
    <location>
        <begin position="1"/>
        <end position="71"/>
    </location>
</feature>
<feature type="domain" description="DUF7054" evidence="2">
    <location>
        <begin position="138"/>
        <end position="200"/>
    </location>
</feature>
<comment type="caution">
    <text evidence="3">The sequence shown here is derived from an EMBL/GenBank/DDBJ whole genome shotgun (WGS) entry which is preliminary data.</text>
</comment>
<dbReference type="AlphaFoldDB" id="A0AA38LKI3"/>
<dbReference type="PANTHER" id="PTHR33270:SF6">
    <property type="entry name" value="OS02G0448600 PROTEIN"/>
    <property type="match status" value="1"/>
</dbReference>
<evidence type="ECO:0000259" key="2">
    <source>
        <dbReference type="Pfam" id="PF23156"/>
    </source>
</evidence>
<organism evidence="3 4">
    <name type="scientific">Taxus chinensis</name>
    <name type="common">Chinese yew</name>
    <name type="synonym">Taxus wallichiana var. chinensis</name>
    <dbReference type="NCBI Taxonomy" id="29808"/>
    <lineage>
        <taxon>Eukaryota</taxon>
        <taxon>Viridiplantae</taxon>
        <taxon>Streptophyta</taxon>
        <taxon>Embryophyta</taxon>
        <taxon>Tracheophyta</taxon>
        <taxon>Spermatophyta</taxon>
        <taxon>Pinopsida</taxon>
        <taxon>Pinidae</taxon>
        <taxon>Conifers II</taxon>
        <taxon>Cupressales</taxon>
        <taxon>Taxaceae</taxon>
        <taxon>Taxus</taxon>
    </lineage>
</organism>
<gene>
    <name evidence="3" type="ORF">KI387_000341</name>
</gene>
<dbReference type="Pfam" id="PF23156">
    <property type="entry name" value="DUF7054"/>
    <property type="match status" value="1"/>
</dbReference>
<accession>A0AA38LKI3</accession>
<feature type="compositionally biased region" description="Basic and acidic residues" evidence="1">
    <location>
        <begin position="32"/>
        <end position="46"/>
    </location>
</feature>
<keyword evidence="4" id="KW-1185">Reference proteome</keyword>
<feature type="non-terminal residue" evidence="3">
    <location>
        <position position="1"/>
    </location>
</feature>
<evidence type="ECO:0000313" key="3">
    <source>
        <dbReference type="EMBL" id="KAH9328233.1"/>
    </source>
</evidence>
<dbReference type="InterPro" id="IPR055482">
    <property type="entry name" value="DUF7054"/>
</dbReference>
<dbReference type="PANTHER" id="PTHR33270">
    <property type="entry name" value="BNAC05G50380D PROTEIN"/>
    <property type="match status" value="1"/>
</dbReference>
<dbReference type="Proteomes" id="UP000824469">
    <property type="component" value="Unassembled WGS sequence"/>
</dbReference>
<dbReference type="InterPro" id="IPR040358">
    <property type="entry name" value="At4g22758-like"/>
</dbReference>
<evidence type="ECO:0000256" key="1">
    <source>
        <dbReference type="SAM" id="MobiDB-lite"/>
    </source>
</evidence>
<sequence length="200" mass="22997">MSERRLRPSGSRRGEIRHRSRERTIRTRSTGKNRDGSRNWRSKDSTPGHATPRRRSSASRNERNLGVLRRTASEPNLWQSGLHWEDEGGKMKRKEEFLWRPHTLSDLFDGSYILPSLPPRSPVVCAFHNPEKPFAECDRFLVTVTVEGSTGPIKLIVKKAHTVADLIKLTLDNYAKEGRHPVLDSDINMFELHLSNFSME</sequence>
<dbReference type="EMBL" id="JAHRHJ020000001">
    <property type="protein sequence ID" value="KAH9328233.1"/>
    <property type="molecule type" value="Genomic_DNA"/>
</dbReference>
<proteinExistence type="predicted"/>
<reference evidence="3 4" key="1">
    <citation type="journal article" date="2021" name="Nat. Plants">
        <title>The Taxus genome provides insights into paclitaxel biosynthesis.</title>
        <authorList>
            <person name="Xiong X."/>
            <person name="Gou J."/>
            <person name="Liao Q."/>
            <person name="Li Y."/>
            <person name="Zhou Q."/>
            <person name="Bi G."/>
            <person name="Li C."/>
            <person name="Du R."/>
            <person name="Wang X."/>
            <person name="Sun T."/>
            <person name="Guo L."/>
            <person name="Liang H."/>
            <person name="Lu P."/>
            <person name="Wu Y."/>
            <person name="Zhang Z."/>
            <person name="Ro D.K."/>
            <person name="Shang Y."/>
            <person name="Huang S."/>
            <person name="Yan J."/>
        </authorList>
    </citation>
    <scope>NUCLEOTIDE SEQUENCE [LARGE SCALE GENOMIC DNA]</scope>
    <source>
        <strain evidence="3">Ta-2019</strain>
    </source>
</reference>
<name>A0AA38LKI3_TAXCH</name>
<protein>
    <recommendedName>
        <fullName evidence="2">DUF7054 domain-containing protein</fullName>
    </recommendedName>
</protein>